<accession>A0A0M3K8J7</accession>
<dbReference type="WBParaSite" id="ASIM_0001728801-mRNA-1">
    <property type="protein sequence ID" value="ASIM_0001728801-mRNA-1"/>
    <property type="gene ID" value="ASIM_0001728801"/>
</dbReference>
<reference evidence="5" key="1">
    <citation type="submission" date="2017-02" db="UniProtKB">
        <authorList>
            <consortium name="WormBaseParasite"/>
        </authorList>
    </citation>
    <scope>IDENTIFICATION</scope>
</reference>
<proteinExistence type="predicted"/>
<dbReference type="InterPro" id="IPR016197">
    <property type="entry name" value="Chromo-like_dom_sf"/>
</dbReference>
<protein>
    <submittedName>
        <fullName evidence="5">Chromo domain-containing protein</fullName>
    </submittedName>
</protein>
<feature type="compositionally biased region" description="Basic residues" evidence="1">
    <location>
        <begin position="185"/>
        <end position="201"/>
    </location>
</feature>
<sequence>MPGRDHLPSTSDGDLYEVESIMGYRYNKTLTRSEFLIKWKGYPIDEASWQPMADLISCQSSVAEFLRDSLRPACKDKSLPVPYWDDELDELPSTWNGTEEEMKKLVFPKSWKSGIAKGWKPKRIIGSHLTTKPHTYCVEYEGRRLKEHIDGEYLYERYRELVEEYHSKFDDLPIPFEKRASSRGTSHHRKRGNDGHRHRKK</sequence>
<reference evidence="3 4" key="2">
    <citation type="submission" date="2018-11" db="EMBL/GenBank/DDBJ databases">
        <authorList>
            <consortium name="Pathogen Informatics"/>
        </authorList>
    </citation>
    <scope>NUCLEOTIDE SEQUENCE [LARGE SCALE GENOMIC DNA]</scope>
</reference>
<dbReference type="CDD" id="cd00024">
    <property type="entry name" value="CD_CSD"/>
    <property type="match status" value="1"/>
</dbReference>
<dbReference type="SUPFAM" id="SSF54160">
    <property type="entry name" value="Chromo domain-like"/>
    <property type="match status" value="1"/>
</dbReference>
<name>A0A0M3K8J7_ANISI</name>
<keyword evidence="4" id="KW-1185">Reference proteome</keyword>
<dbReference type="Gene3D" id="2.40.50.40">
    <property type="match status" value="1"/>
</dbReference>
<dbReference type="AlphaFoldDB" id="A0A0M3K8J7"/>
<evidence type="ECO:0000256" key="1">
    <source>
        <dbReference type="SAM" id="MobiDB-lite"/>
    </source>
</evidence>
<dbReference type="EMBL" id="UYRR01033327">
    <property type="protein sequence ID" value="VDK58481.1"/>
    <property type="molecule type" value="Genomic_DNA"/>
</dbReference>
<dbReference type="SMART" id="SM00298">
    <property type="entry name" value="CHROMO"/>
    <property type="match status" value="1"/>
</dbReference>
<dbReference type="InterPro" id="IPR023780">
    <property type="entry name" value="Chromo_domain"/>
</dbReference>
<feature type="region of interest" description="Disordered" evidence="1">
    <location>
        <begin position="176"/>
        <end position="201"/>
    </location>
</feature>
<feature type="domain" description="Chromo" evidence="2">
    <location>
        <begin position="16"/>
        <end position="77"/>
    </location>
</feature>
<dbReference type="InterPro" id="IPR000953">
    <property type="entry name" value="Chromo/chromo_shadow_dom"/>
</dbReference>
<dbReference type="Proteomes" id="UP000267096">
    <property type="component" value="Unassembled WGS sequence"/>
</dbReference>
<evidence type="ECO:0000259" key="2">
    <source>
        <dbReference type="PROSITE" id="PS50013"/>
    </source>
</evidence>
<dbReference type="OrthoDB" id="433924at2759"/>
<gene>
    <name evidence="3" type="ORF">ASIM_LOCUS16695</name>
</gene>
<organism evidence="5">
    <name type="scientific">Anisakis simplex</name>
    <name type="common">Herring worm</name>
    <dbReference type="NCBI Taxonomy" id="6269"/>
    <lineage>
        <taxon>Eukaryota</taxon>
        <taxon>Metazoa</taxon>
        <taxon>Ecdysozoa</taxon>
        <taxon>Nematoda</taxon>
        <taxon>Chromadorea</taxon>
        <taxon>Rhabditida</taxon>
        <taxon>Spirurina</taxon>
        <taxon>Ascaridomorpha</taxon>
        <taxon>Ascaridoidea</taxon>
        <taxon>Anisakidae</taxon>
        <taxon>Anisakis</taxon>
        <taxon>Anisakis simplex complex</taxon>
    </lineage>
</organism>
<evidence type="ECO:0000313" key="4">
    <source>
        <dbReference type="Proteomes" id="UP000267096"/>
    </source>
</evidence>
<dbReference type="Pfam" id="PF00385">
    <property type="entry name" value="Chromo"/>
    <property type="match status" value="1"/>
</dbReference>
<dbReference type="PROSITE" id="PS50013">
    <property type="entry name" value="CHROMO_2"/>
    <property type="match status" value="1"/>
</dbReference>
<evidence type="ECO:0000313" key="5">
    <source>
        <dbReference type="WBParaSite" id="ASIM_0001728801-mRNA-1"/>
    </source>
</evidence>
<evidence type="ECO:0000313" key="3">
    <source>
        <dbReference type="EMBL" id="VDK58481.1"/>
    </source>
</evidence>